<dbReference type="Proteomes" id="UP000324517">
    <property type="component" value="Unassembled WGS sequence"/>
</dbReference>
<dbReference type="GO" id="GO:0042956">
    <property type="term" value="P:maltodextrin transmembrane transport"/>
    <property type="evidence" value="ECO:0007669"/>
    <property type="project" value="TreeGrafter"/>
</dbReference>
<dbReference type="GO" id="GO:0015768">
    <property type="term" value="P:maltose transport"/>
    <property type="evidence" value="ECO:0007669"/>
    <property type="project" value="TreeGrafter"/>
</dbReference>
<name>A0A5D4SYM9_9BACI</name>
<dbReference type="InterPro" id="IPR006060">
    <property type="entry name" value="Maltose/Cyclodextrin-bd"/>
</dbReference>
<comment type="subcellular location">
    <subcellularLocation>
        <location evidence="6">Cell membrane</location>
        <topology evidence="6">Lipid-anchor</topology>
    </subcellularLocation>
</comment>
<keyword evidence="3 6" id="KW-0762">Sugar transport</keyword>
<keyword evidence="4 6" id="KW-0732">Signal</keyword>
<dbReference type="PROSITE" id="PS01037">
    <property type="entry name" value="SBP_BACTERIAL_1"/>
    <property type="match status" value="1"/>
</dbReference>
<evidence type="ECO:0000313" key="7">
    <source>
        <dbReference type="EMBL" id="TYS67322.1"/>
    </source>
</evidence>
<dbReference type="Gene3D" id="3.40.190.10">
    <property type="entry name" value="Periplasmic binding protein-like II"/>
    <property type="match status" value="2"/>
</dbReference>
<dbReference type="GO" id="GO:0015144">
    <property type="term" value="F:carbohydrate transmembrane transporter activity"/>
    <property type="evidence" value="ECO:0007669"/>
    <property type="project" value="InterPro"/>
</dbReference>
<keyword evidence="6" id="KW-0449">Lipoprotein</keyword>
<reference evidence="7 8" key="1">
    <citation type="submission" date="2019-08" db="EMBL/GenBank/DDBJ databases">
        <title>Bacillus genomes from the desert of Cuatro Cienegas, Coahuila.</title>
        <authorList>
            <person name="Olmedo-Alvarez G."/>
        </authorList>
    </citation>
    <scope>NUCLEOTIDE SEQUENCE [LARGE SCALE GENOMIC DNA]</scope>
    <source>
        <strain evidence="7 8">CH98b_3T</strain>
    </source>
</reference>
<dbReference type="PRINTS" id="PR00181">
    <property type="entry name" value="MALTOSEBP"/>
</dbReference>
<feature type="signal peptide" evidence="6">
    <location>
        <begin position="1"/>
        <end position="26"/>
    </location>
</feature>
<organism evidence="7 8">
    <name type="scientific">Sutcliffiella horikoshii</name>
    <dbReference type="NCBI Taxonomy" id="79883"/>
    <lineage>
        <taxon>Bacteria</taxon>
        <taxon>Bacillati</taxon>
        <taxon>Bacillota</taxon>
        <taxon>Bacilli</taxon>
        <taxon>Bacillales</taxon>
        <taxon>Bacillaceae</taxon>
        <taxon>Sutcliffiella</taxon>
    </lineage>
</organism>
<keyword evidence="2 6" id="KW-0813">Transport</keyword>
<evidence type="ECO:0000256" key="2">
    <source>
        <dbReference type="ARBA" id="ARBA00022448"/>
    </source>
</evidence>
<evidence type="ECO:0000256" key="4">
    <source>
        <dbReference type="ARBA" id="ARBA00022729"/>
    </source>
</evidence>
<dbReference type="AlphaFoldDB" id="A0A5D4SYM9"/>
<evidence type="ECO:0000256" key="5">
    <source>
        <dbReference type="ARBA" id="ARBA00030303"/>
    </source>
</evidence>
<dbReference type="OrthoDB" id="9766758at2"/>
<dbReference type="SUPFAM" id="SSF53850">
    <property type="entry name" value="Periplasmic binding protein-like II"/>
    <property type="match status" value="1"/>
</dbReference>
<dbReference type="Pfam" id="PF13416">
    <property type="entry name" value="SBP_bac_8"/>
    <property type="match status" value="1"/>
</dbReference>
<keyword evidence="6" id="KW-1003">Cell membrane</keyword>
<proteinExistence type="inferred from homology"/>
<evidence type="ECO:0000256" key="3">
    <source>
        <dbReference type="ARBA" id="ARBA00022597"/>
    </source>
</evidence>
<dbReference type="PROSITE" id="PS51257">
    <property type="entry name" value="PROKAR_LIPOPROTEIN"/>
    <property type="match status" value="1"/>
</dbReference>
<dbReference type="RefSeq" id="WP_148980364.1">
    <property type="nucleotide sequence ID" value="NZ_JBNILM010000013.1"/>
</dbReference>
<sequence length="414" mass="45040">MMKNKLAILSSILVLLFLVACGPDRAQNSNSDTSKAGAPEELLVWTPTDQAPAVEEIVKGFTDETGIAVKVLPFEMDKQEEALSLDGPAGKGPDLFFQPGIGSLAVKGLVRPMEVDQAVLDTYSEGSVEALSFEGEVYGLPAVVESLALYYNKDLIPEAPETMADFEEIAESLTDMSNNKFGFLYPATDFYFSFPFMAGYGAEIFGQENNVYNTSDIGLASEGAQQGGELIQSWFENEYLPQGITMDVVGGLFTQGDVGAIINGPWALKELQEALGDKLGTAPLPKLDNGEHPITFLGTKGWMLSEFTEYPKEATELAIYLTNEESLNYYFAKTGEMPAKSSILSSEEFQNDPLLTGFAIQLEHANPFPPVPALSAVWDPMANALTFISEGDDVNETLEDAKEAISQEIEMNYE</sequence>
<comment type="caution">
    <text evidence="7">The sequence shown here is derived from an EMBL/GenBank/DDBJ whole genome shotgun (WGS) entry which is preliminary data.</text>
</comment>
<evidence type="ECO:0000256" key="1">
    <source>
        <dbReference type="ARBA" id="ARBA00008520"/>
    </source>
</evidence>
<feature type="chain" id="PRO_5039751877" description="Maltodextrin-binding protein" evidence="6">
    <location>
        <begin position="27"/>
        <end position="414"/>
    </location>
</feature>
<protein>
    <recommendedName>
        <fullName evidence="5 6">Maltodextrin-binding protein</fullName>
    </recommendedName>
</protein>
<dbReference type="InterPro" id="IPR006061">
    <property type="entry name" value="SBP_1_CS"/>
</dbReference>
<dbReference type="PANTHER" id="PTHR30061:SF50">
    <property type="entry name" value="MALTOSE_MALTODEXTRIN-BINDING PERIPLASMIC PROTEIN"/>
    <property type="match status" value="1"/>
</dbReference>
<dbReference type="GO" id="GO:0055052">
    <property type="term" value="C:ATP-binding cassette (ABC) transporter complex, substrate-binding subunit-containing"/>
    <property type="evidence" value="ECO:0007669"/>
    <property type="project" value="TreeGrafter"/>
</dbReference>
<gene>
    <name evidence="7" type="ORF">FZC75_18940</name>
</gene>
<evidence type="ECO:0000313" key="8">
    <source>
        <dbReference type="Proteomes" id="UP000324517"/>
    </source>
</evidence>
<dbReference type="InterPro" id="IPR006059">
    <property type="entry name" value="SBP"/>
</dbReference>
<keyword evidence="6" id="KW-0472">Membrane</keyword>
<comment type="similarity">
    <text evidence="1 6">Belongs to the bacterial solute-binding protein 1 family.</text>
</comment>
<dbReference type="PANTHER" id="PTHR30061">
    <property type="entry name" value="MALTOSE-BINDING PERIPLASMIC PROTEIN"/>
    <property type="match status" value="1"/>
</dbReference>
<evidence type="ECO:0000256" key="6">
    <source>
        <dbReference type="RuleBase" id="RU365005"/>
    </source>
</evidence>
<accession>A0A5D4SYM9</accession>
<dbReference type="EMBL" id="VTET01000012">
    <property type="protein sequence ID" value="TYS67322.1"/>
    <property type="molecule type" value="Genomic_DNA"/>
</dbReference>
<dbReference type="GO" id="GO:1901982">
    <property type="term" value="F:maltose binding"/>
    <property type="evidence" value="ECO:0007669"/>
    <property type="project" value="TreeGrafter"/>
</dbReference>